<evidence type="ECO:0000313" key="2">
    <source>
        <dbReference type="Proteomes" id="UP001524502"/>
    </source>
</evidence>
<protein>
    <recommendedName>
        <fullName evidence="3">Transposase/invertase (TIGR01784 family)</fullName>
    </recommendedName>
</protein>
<dbReference type="RefSeq" id="WP_256132197.1">
    <property type="nucleotide sequence ID" value="NZ_JANFXK010000009.1"/>
</dbReference>
<comment type="caution">
    <text evidence="1">The sequence shown here is derived from an EMBL/GenBank/DDBJ whole genome shotgun (WGS) entry which is preliminary data.</text>
</comment>
<proteinExistence type="predicted"/>
<accession>A0ABT1RP99</accession>
<gene>
    <name evidence="1" type="ORF">NE619_09730</name>
</gene>
<dbReference type="Proteomes" id="UP001524502">
    <property type="component" value="Unassembled WGS sequence"/>
</dbReference>
<evidence type="ECO:0008006" key="3">
    <source>
        <dbReference type="Google" id="ProtNLM"/>
    </source>
</evidence>
<sequence>MRKQIDYFLHSEEHGSIIKGELIREENATYSSNRNFKGTVFRLLMDDEEHLLSLFNALEGTCYQGKDLICINTMKGVLFNELRNDLSFSVKDWYLSLIEHQSIITENSPTWQIIYLGRILEQILDSDKLYRRKLVRMPIPRPYVLYNGQEDFPQEKEYRLSKAFRRIGERAVDSSVEFVVKVININPDKKHPILEKCPILKEYSIFIDRIRGKINAGVNRDVAVKEAIGECMEEGILQEFLNRHGREVYSMMLNEITYDDVLRVRLEEAREDALEQGMEQGEAVKTRIVIQNMLKRGIPDEEICVLAECTQSLIDETRNQEKG</sequence>
<keyword evidence="2" id="KW-1185">Reference proteome</keyword>
<reference evidence="1 2" key="1">
    <citation type="submission" date="2022-06" db="EMBL/GenBank/DDBJ databases">
        <title>Isolation of gut microbiota from human fecal samples.</title>
        <authorList>
            <person name="Pamer E.G."/>
            <person name="Barat B."/>
            <person name="Waligurski E."/>
            <person name="Medina S."/>
            <person name="Paddock L."/>
            <person name="Mostad J."/>
        </authorList>
    </citation>
    <scope>NUCLEOTIDE SEQUENCE [LARGE SCALE GENOMIC DNA]</scope>
    <source>
        <strain evidence="1 2">SL.3.17</strain>
    </source>
</reference>
<dbReference type="EMBL" id="JANFXK010000009">
    <property type="protein sequence ID" value="MCQ4637010.1"/>
    <property type="molecule type" value="Genomic_DNA"/>
</dbReference>
<organism evidence="1 2">
    <name type="scientific">Anaerovorax odorimutans</name>
    <dbReference type="NCBI Taxonomy" id="109327"/>
    <lineage>
        <taxon>Bacteria</taxon>
        <taxon>Bacillati</taxon>
        <taxon>Bacillota</taxon>
        <taxon>Clostridia</taxon>
        <taxon>Peptostreptococcales</taxon>
        <taxon>Anaerovoracaceae</taxon>
        <taxon>Anaerovorax</taxon>
    </lineage>
</organism>
<name>A0ABT1RP99_9FIRM</name>
<evidence type="ECO:0000313" key="1">
    <source>
        <dbReference type="EMBL" id="MCQ4637010.1"/>
    </source>
</evidence>